<feature type="domain" description="ACT" evidence="2">
    <location>
        <begin position="73"/>
        <end position="148"/>
    </location>
</feature>
<name>A0A4R3K7N8_9BACI</name>
<evidence type="ECO:0000313" key="4">
    <source>
        <dbReference type="Proteomes" id="UP000295788"/>
    </source>
</evidence>
<dbReference type="EMBL" id="SMAB01000025">
    <property type="protein sequence ID" value="TCS78763.1"/>
    <property type="molecule type" value="Genomic_DNA"/>
</dbReference>
<evidence type="ECO:0000313" key="3">
    <source>
        <dbReference type="EMBL" id="TCS78763.1"/>
    </source>
</evidence>
<dbReference type="OrthoDB" id="9788773at2"/>
<keyword evidence="4" id="KW-1185">Reference proteome</keyword>
<dbReference type="HAMAP" id="MF_00707">
    <property type="entry name" value="UPF0735"/>
    <property type="match status" value="1"/>
</dbReference>
<dbReference type="InterPro" id="IPR008310">
    <property type="entry name" value="UPF0735_ACT_dom-cont"/>
</dbReference>
<proteinExistence type="inferred from homology"/>
<dbReference type="RefSeq" id="WP_132770440.1">
    <property type="nucleotide sequence ID" value="NZ_SMAB01000025.1"/>
</dbReference>
<protein>
    <recommendedName>
        <fullName evidence="1">UPF0735 ACT domain-containing protein EDD72_1257</fullName>
    </recommendedName>
</protein>
<dbReference type="Proteomes" id="UP000295788">
    <property type="component" value="Unassembled WGS sequence"/>
</dbReference>
<sequence length="149" mass="16697">MNRKKEELFYLVRADILPDAILKTIEVKKMLQNQEVETVNEAVKRVGISRSAYYKYKDGIFPFNAMMKEKIVTISLDLEHRSGILSNMLSYIAKVGGNVLTINQTIPLQDIANIVVSIDTVSMKIGISDLIDGLKEIEGVKKVQLIGRG</sequence>
<accession>A0A4R3K7N8</accession>
<dbReference type="InterPro" id="IPR002912">
    <property type="entry name" value="ACT_dom"/>
</dbReference>
<dbReference type="AlphaFoldDB" id="A0A4R3K7N8"/>
<dbReference type="InterPro" id="IPR045865">
    <property type="entry name" value="ACT-like_dom_sf"/>
</dbReference>
<dbReference type="NCBIfam" id="NF003361">
    <property type="entry name" value="PRK04435.1"/>
    <property type="match status" value="1"/>
</dbReference>
<gene>
    <name evidence="3" type="ORF">EDD72_1257</name>
</gene>
<evidence type="ECO:0000259" key="2">
    <source>
        <dbReference type="PROSITE" id="PS51671"/>
    </source>
</evidence>
<dbReference type="SUPFAM" id="SSF55021">
    <property type="entry name" value="ACT-like"/>
    <property type="match status" value="1"/>
</dbReference>
<comment type="caution">
    <text evidence="3">The sequence shown here is derived from an EMBL/GenBank/DDBJ whole genome shotgun (WGS) entry which is preliminary data.</text>
</comment>
<dbReference type="PIRSF" id="PIRSF025624">
    <property type="entry name" value="ACT_PheB"/>
    <property type="match status" value="1"/>
</dbReference>
<reference evidence="3 4" key="1">
    <citation type="submission" date="2019-03" db="EMBL/GenBank/DDBJ databases">
        <title>Genomic Encyclopedia of Type Strains, Phase IV (KMG-IV): sequencing the most valuable type-strain genomes for metagenomic binning, comparative biology and taxonomic classification.</title>
        <authorList>
            <person name="Goeker M."/>
        </authorList>
    </citation>
    <scope>NUCLEOTIDE SEQUENCE [LARGE SCALE GENOMIC DNA]</scope>
    <source>
        <strain evidence="3 4">DSM 23802</strain>
    </source>
</reference>
<dbReference type="PROSITE" id="PS51671">
    <property type="entry name" value="ACT"/>
    <property type="match status" value="1"/>
</dbReference>
<dbReference type="CDD" id="cd04888">
    <property type="entry name" value="ACT_PheB-BS"/>
    <property type="match status" value="1"/>
</dbReference>
<evidence type="ECO:0000256" key="1">
    <source>
        <dbReference type="HAMAP-Rule" id="MF_00707"/>
    </source>
</evidence>
<comment type="similarity">
    <text evidence="1">Belongs to the UPF0735 family.</text>
</comment>
<organism evidence="3 4">
    <name type="scientific">Tepidibacillus fermentans</name>
    <dbReference type="NCBI Taxonomy" id="1281767"/>
    <lineage>
        <taxon>Bacteria</taxon>
        <taxon>Bacillati</taxon>
        <taxon>Bacillota</taxon>
        <taxon>Bacilli</taxon>
        <taxon>Bacillales</taxon>
        <taxon>Bacillaceae</taxon>
        <taxon>Tepidibacillus</taxon>
    </lineage>
</organism>
<dbReference type="Gene3D" id="3.30.70.260">
    <property type="match status" value="1"/>
</dbReference>